<accession>T1BDX1</accession>
<dbReference type="Gene3D" id="3.40.50.150">
    <property type="entry name" value="Vaccinia Virus protein VP39"/>
    <property type="match status" value="1"/>
</dbReference>
<dbReference type="EMBL" id="AUZZ01004963">
    <property type="protein sequence ID" value="EQD51274.1"/>
    <property type="molecule type" value="Genomic_DNA"/>
</dbReference>
<evidence type="ECO:0000256" key="1">
    <source>
        <dbReference type="SAM" id="MobiDB-lite"/>
    </source>
</evidence>
<dbReference type="AlphaFoldDB" id="T1BDX1"/>
<gene>
    <name evidence="2" type="ORF">B2A_06950</name>
</gene>
<evidence type="ECO:0000313" key="2">
    <source>
        <dbReference type="EMBL" id="EQD51274.1"/>
    </source>
</evidence>
<feature type="non-terminal residue" evidence="2">
    <location>
        <position position="1"/>
    </location>
</feature>
<feature type="region of interest" description="Disordered" evidence="1">
    <location>
        <begin position="83"/>
        <end position="111"/>
    </location>
</feature>
<sequence length="111" mass="12171">PDDVRNAASSPGRATRGRNLELRPTEGCVRCGGWVGQLGLEPTPELYVEHVATVFDQVRRVLRSDGTLWLNLGDTFHYRQSSPPFLLGGVPPDLGPGPDPQPGWEPEKRLS</sequence>
<feature type="compositionally biased region" description="Pro residues" evidence="1">
    <location>
        <begin position="93"/>
        <end position="103"/>
    </location>
</feature>
<feature type="compositionally biased region" description="Low complexity" evidence="1">
    <location>
        <begin position="83"/>
        <end position="92"/>
    </location>
</feature>
<proteinExistence type="predicted"/>
<reference evidence="2" key="2">
    <citation type="journal article" date="2014" name="ISME J.">
        <title>Microbial stratification in low pH oxic and suboxic macroscopic growths along an acid mine drainage.</title>
        <authorList>
            <person name="Mendez-Garcia C."/>
            <person name="Mesa V."/>
            <person name="Sprenger R.R."/>
            <person name="Richter M."/>
            <person name="Diez M.S."/>
            <person name="Solano J."/>
            <person name="Bargiela R."/>
            <person name="Golyshina O.V."/>
            <person name="Manteca A."/>
            <person name="Ramos J.L."/>
            <person name="Gallego J.R."/>
            <person name="Llorente I."/>
            <person name="Martins Dos Santos V.A."/>
            <person name="Jensen O.N."/>
            <person name="Pelaez A.I."/>
            <person name="Sanchez J."/>
            <person name="Ferrer M."/>
        </authorList>
    </citation>
    <scope>NUCLEOTIDE SEQUENCE</scope>
</reference>
<protein>
    <submittedName>
        <fullName evidence="2">Uncharacterized protein</fullName>
    </submittedName>
</protein>
<name>T1BDX1_9ZZZZ</name>
<reference evidence="2" key="1">
    <citation type="submission" date="2013-08" db="EMBL/GenBank/DDBJ databases">
        <authorList>
            <person name="Mendez C."/>
            <person name="Richter M."/>
            <person name="Ferrer M."/>
            <person name="Sanchez J."/>
        </authorList>
    </citation>
    <scope>NUCLEOTIDE SEQUENCE</scope>
</reference>
<dbReference type="InterPro" id="IPR029063">
    <property type="entry name" value="SAM-dependent_MTases_sf"/>
</dbReference>
<organism evidence="2">
    <name type="scientific">mine drainage metagenome</name>
    <dbReference type="NCBI Taxonomy" id="410659"/>
    <lineage>
        <taxon>unclassified sequences</taxon>
        <taxon>metagenomes</taxon>
        <taxon>ecological metagenomes</taxon>
    </lineage>
</organism>
<comment type="caution">
    <text evidence="2">The sequence shown here is derived from an EMBL/GenBank/DDBJ whole genome shotgun (WGS) entry which is preliminary data.</text>
</comment>